<dbReference type="InterPro" id="IPR003646">
    <property type="entry name" value="SH3-like_bac-type"/>
</dbReference>
<reference evidence="4 5" key="1">
    <citation type="submission" date="2015-09" db="EMBL/GenBank/DDBJ databases">
        <authorList>
            <consortium name="Swine Surveillance"/>
        </authorList>
    </citation>
    <scope>NUCLEOTIDE SEQUENCE [LARGE SCALE GENOMIC DNA]</scope>
    <source>
        <strain evidence="4 5">CECT 7648</strain>
    </source>
</reference>
<feature type="domain" description="SH3b" evidence="3">
    <location>
        <begin position="568"/>
        <end position="634"/>
    </location>
</feature>
<feature type="compositionally biased region" description="Pro residues" evidence="1">
    <location>
        <begin position="283"/>
        <end position="303"/>
    </location>
</feature>
<sequence>MRFSALFPVFCAAMIQPAGPAQAQDALVGFDSSSFGRAVLSRNQSAGAGDIELELSVGDYNNEAITNYSPDSVFAKMGLSVGRLDILTDAGVFPCTAFIVDNKHILTNYHCVPGILDNERAQATRIESVMFVAGYTQQGIEEGTTKFPVKSHPVEAHQDLDYALLEVMGNPSAQYGTLKLAANTPHDGDPYWVIGHPMGEAQRISREKCRANRPALSGSKLLHTCDTLPGNSGSPVIDASLQAVVGLHHAGSRKDAVNFAIPMAAIIERSNVLVASLGTDTPVPAPQPDTQPDPQPQPQPEAPKQPETQPDPVAVADPICDALYAEAKSYNQCFAYEVYLEQCDSHPLSILAKGFVAAECSDLAEQPADPITPQPQPPVQANLRPWCGNGGLNAAESAICADPYLAGLDEEIELAYGRQSHVSAREQSQWRMGTRDACGGDTGCLGRVMIQQVTYLQTAPAPTTGTRRIAGNYTLGSSQCYVVTASRPTLSEAAAFAREWFPSRGDVRIFESNNGYFAVVLATISKGNADAMLADYKARRSIPSDSYCSTGGRFVAEIIRSGATAPAQKTMYVGDRVRTGLNLRQSPSTNGAIITEVPRGDAVTVLSNSNGWAQIRTGAGLTGWVSASYLSNTRPPAAAASCTARVINLNPYSNATRANGSGFLNLRSKASTKGTILSEAYLGDSLQVVSQTNSWAQVRCISGQCNSPYRGTGGVTGWASKRYLSIRCQ</sequence>
<protein>
    <submittedName>
        <fullName evidence="4">SH3 domain protein</fullName>
    </submittedName>
</protein>
<dbReference type="InterPro" id="IPR009003">
    <property type="entry name" value="Peptidase_S1_PA"/>
</dbReference>
<dbReference type="SUPFAM" id="SSF50494">
    <property type="entry name" value="Trypsin-like serine proteases"/>
    <property type="match status" value="1"/>
</dbReference>
<dbReference type="OrthoDB" id="122332at2"/>
<keyword evidence="5" id="KW-1185">Reference proteome</keyword>
<evidence type="ECO:0000313" key="5">
    <source>
        <dbReference type="Proteomes" id="UP000054935"/>
    </source>
</evidence>
<feature type="signal peptide" evidence="2">
    <location>
        <begin position="1"/>
        <end position="23"/>
    </location>
</feature>
<dbReference type="PANTHER" id="PTHR36234">
    <property type="entry name" value="LYSYL ENDOPEPTIDASE"/>
    <property type="match status" value="1"/>
</dbReference>
<accession>A0A0P1G0N3</accession>
<organism evidence="4 5">
    <name type="scientific">Tropicibacter naphthalenivorans</name>
    <dbReference type="NCBI Taxonomy" id="441103"/>
    <lineage>
        <taxon>Bacteria</taxon>
        <taxon>Pseudomonadati</taxon>
        <taxon>Pseudomonadota</taxon>
        <taxon>Alphaproteobacteria</taxon>
        <taxon>Rhodobacterales</taxon>
        <taxon>Roseobacteraceae</taxon>
        <taxon>Tropicibacter</taxon>
    </lineage>
</organism>
<feature type="region of interest" description="Disordered" evidence="1">
    <location>
        <begin position="278"/>
        <end position="313"/>
    </location>
</feature>
<dbReference type="Pfam" id="PF08239">
    <property type="entry name" value="SH3_3"/>
    <property type="match status" value="2"/>
</dbReference>
<evidence type="ECO:0000256" key="2">
    <source>
        <dbReference type="SAM" id="SignalP"/>
    </source>
</evidence>
<proteinExistence type="predicted"/>
<dbReference type="SMART" id="SM00287">
    <property type="entry name" value="SH3b"/>
    <property type="match status" value="2"/>
</dbReference>
<dbReference type="Gene3D" id="2.30.30.40">
    <property type="entry name" value="SH3 Domains"/>
    <property type="match status" value="2"/>
</dbReference>
<dbReference type="Proteomes" id="UP000054935">
    <property type="component" value="Unassembled WGS sequence"/>
</dbReference>
<dbReference type="InterPro" id="IPR043504">
    <property type="entry name" value="Peptidase_S1_PA_chymotrypsin"/>
</dbReference>
<dbReference type="STRING" id="441103.TRN7648_00356"/>
<evidence type="ECO:0000256" key="1">
    <source>
        <dbReference type="SAM" id="MobiDB-lite"/>
    </source>
</evidence>
<dbReference type="AlphaFoldDB" id="A0A0P1G0N3"/>
<dbReference type="Gene3D" id="2.40.10.10">
    <property type="entry name" value="Trypsin-like serine proteases"/>
    <property type="match status" value="2"/>
</dbReference>
<evidence type="ECO:0000259" key="3">
    <source>
        <dbReference type="PROSITE" id="PS51781"/>
    </source>
</evidence>
<name>A0A0P1G0N3_9RHOB</name>
<gene>
    <name evidence="4" type="ORF">TRN7648_00356</name>
</gene>
<dbReference type="PANTHER" id="PTHR36234:SF5">
    <property type="entry name" value="LYSYL ENDOPEPTIDASE"/>
    <property type="match status" value="1"/>
</dbReference>
<dbReference type="RefSeq" id="WP_058245919.1">
    <property type="nucleotide sequence ID" value="NZ_CYSE01000001.1"/>
</dbReference>
<evidence type="ECO:0000313" key="4">
    <source>
        <dbReference type="EMBL" id="CUH75274.1"/>
    </source>
</evidence>
<dbReference type="EMBL" id="CYSE01000001">
    <property type="protein sequence ID" value="CUH75274.1"/>
    <property type="molecule type" value="Genomic_DNA"/>
</dbReference>
<dbReference type="Pfam" id="PF13365">
    <property type="entry name" value="Trypsin_2"/>
    <property type="match status" value="1"/>
</dbReference>
<dbReference type="PROSITE" id="PS51781">
    <property type="entry name" value="SH3B"/>
    <property type="match status" value="1"/>
</dbReference>
<keyword evidence="2" id="KW-0732">Signal</keyword>
<feature type="chain" id="PRO_5006062956" evidence="2">
    <location>
        <begin position="24"/>
        <end position="729"/>
    </location>
</feature>